<evidence type="ECO:0000256" key="1">
    <source>
        <dbReference type="SAM" id="MobiDB-lite"/>
    </source>
</evidence>
<protein>
    <recommendedName>
        <fullName evidence="4">Prion protein</fullName>
    </recommendedName>
</protein>
<reference evidence="2 3" key="1">
    <citation type="journal article" date="2019" name="Sci. Data">
        <title>Hybrid genome assembly and annotation of Danionella translucida.</title>
        <authorList>
            <person name="Kadobianskyi M."/>
            <person name="Schulze L."/>
            <person name="Schuelke M."/>
            <person name="Judkewitz B."/>
        </authorList>
    </citation>
    <scope>NUCLEOTIDE SEQUENCE [LARGE SCALE GENOMIC DNA]</scope>
    <source>
        <strain evidence="2 3">Bolton</strain>
    </source>
</reference>
<evidence type="ECO:0008006" key="4">
    <source>
        <dbReference type="Google" id="ProtNLM"/>
    </source>
</evidence>
<dbReference type="STRING" id="623744.A0A553MX03"/>
<gene>
    <name evidence="2" type="ORF">DNTS_025923</name>
</gene>
<comment type="caution">
    <text evidence="2">The sequence shown here is derived from an EMBL/GenBank/DDBJ whole genome shotgun (WGS) entry which is preliminary data.</text>
</comment>
<feature type="region of interest" description="Disordered" evidence="1">
    <location>
        <begin position="270"/>
        <end position="292"/>
    </location>
</feature>
<dbReference type="InterPro" id="IPR036924">
    <property type="entry name" value="Prion/Doppel_b-ribbon_dom_sf"/>
</dbReference>
<feature type="compositionally biased region" description="Polar residues" evidence="1">
    <location>
        <begin position="317"/>
        <end position="331"/>
    </location>
</feature>
<organism evidence="2 3">
    <name type="scientific">Danionella cerebrum</name>
    <dbReference type="NCBI Taxonomy" id="2873325"/>
    <lineage>
        <taxon>Eukaryota</taxon>
        <taxon>Metazoa</taxon>
        <taxon>Chordata</taxon>
        <taxon>Craniata</taxon>
        <taxon>Vertebrata</taxon>
        <taxon>Euteleostomi</taxon>
        <taxon>Actinopterygii</taxon>
        <taxon>Neopterygii</taxon>
        <taxon>Teleostei</taxon>
        <taxon>Ostariophysi</taxon>
        <taxon>Cypriniformes</taxon>
        <taxon>Danionidae</taxon>
        <taxon>Danioninae</taxon>
        <taxon>Danionella</taxon>
    </lineage>
</organism>
<dbReference type="OrthoDB" id="7617494at2759"/>
<dbReference type="EMBL" id="SRMA01027229">
    <property type="protein sequence ID" value="TRY57713.1"/>
    <property type="molecule type" value="Genomic_DNA"/>
</dbReference>
<dbReference type="Gene3D" id="1.10.790.10">
    <property type="entry name" value="Prion/Doppel protein, beta-ribbon domain"/>
    <property type="match status" value="1"/>
</dbReference>
<evidence type="ECO:0000313" key="2">
    <source>
        <dbReference type="EMBL" id="TRY57713.1"/>
    </source>
</evidence>
<dbReference type="GO" id="GO:0051260">
    <property type="term" value="P:protein homooligomerization"/>
    <property type="evidence" value="ECO:0007669"/>
    <property type="project" value="InterPro"/>
</dbReference>
<evidence type="ECO:0000313" key="3">
    <source>
        <dbReference type="Proteomes" id="UP000316079"/>
    </source>
</evidence>
<sequence length="434" mass="47439">MHSCSHGMFVTLRDQATPRTTSRTFCLESEGLQSTELLEKSSWIRMDQLQKYMLLVLVLTAVLHNISEGKKANKHTPSKKPADKPSQGTKTHSSYPKQPSSKGAGNIHGNPSEGGYGNTGGGGYSQRGYPKQNPGWYPAGGSYPVRPAGQPGGFPGGQSATGVGYPNWNPNNRILSPRYGGSFGGGGGNFAMGGSPFSHSVKSMGYGPSEKSKGFGKQAVLAAGVGGMAGVAVGYGIGNFQRPNTQFHSHQEERHYNNYMYQRQQKPNVLKPSYTSESRPTQKTQVPLPSEPQSYDQFITSCMKRHDLLKEQETKDSTGLGNNRSVELTSTSPKFNERNIQNNTVQKNATASQTGFPERKEDDITVSILQIEYPALIKQMKSQKCVELYIVYAESFLAKEKELQKKKTPTSFKNHNGHNISGVLLLLTSSIMLF</sequence>
<dbReference type="Proteomes" id="UP000316079">
    <property type="component" value="Unassembled WGS sequence"/>
</dbReference>
<dbReference type="AlphaFoldDB" id="A0A553MX03"/>
<feature type="region of interest" description="Disordered" evidence="1">
    <location>
        <begin position="69"/>
        <end position="165"/>
    </location>
</feature>
<accession>A0A553MX03</accession>
<feature type="compositionally biased region" description="Polar residues" evidence="1">
    <location>
        <begin position="86"/>
        <end position="103"/>
    </location>
</feature>
<keyword evidence="3" id="KW-1185">Reference proteome</keyword>
<feature type="region of interest" description="Disordered" evidence="1">
    <location>
        <begin position="312"/>
        <end position="331"/>
    </location>
</feature>
<feature type="compositionally biased region" description="Gly residues" evidence="1">
    <location>
        <begin position="112"/>
        <end position="125"/>
    </location>
</feature>
<proteinExistence type="predicted"/>
<dbReference type="GO" id="GO:0016020">
    <property type="term" value="C:membrane"/>
    <property type="evidence" value="ECO:0007669"/>
    <property type="project" value="InterPro"/>
</dbReference>
<dbReference type="SUPFAM" id="SSF54098">
    <property type="entry name" value="Prion-like"/>
    <property type="match status" value="1"/>
</dbReference>
<name>A0A553MX03_9TELE</name>